<feature type="transmembrane region" description="Helical" evidence="1">
    <location>
        <begin position="437"/>
        <end position="455"/>
    </location>
</feature>
<feature type="transmembrane region" description="Helical" evidence="1">
    <location>
        <begin position="398"/>
        <end position="417"/>
    </location>
</feature>
<evidence type="ECO:0000313" key="3">
    <source>
        <dbReference type="Proteomes" id="UP001058330"/>
    </source>
</evidence>
<organism evidence="2 3">
    <name type="scientific">Haloferax larsenii</name>
    <dbReference type="NCBI Taxonomy" id="302484"/>
    <lineage>
        <taxon>Archaea</taxon>
        <taxon>Methanobacteriati</taxon>
        <taxon>Methanobacteriota</taxon>
        <taxon>Stenosarchaea group</taxon>
        <taxon>Halobacteria</taxon>
        <taxon>Halobacteriales</taxon>
        <taxon>Haloferacaceae</taxon>
        <taxon>Haloferax</taxon>
    </lineage>
</organism>
<keyword evidence="1" id="KW-1133">Transmembrane helix</keyword>
<feature type="transmembrane region" description="Helical" evidence="1">
    <location>
        <begin position="171"/>
        <end position="190"/>
    </location>
</feature>
<evidence type="ECO:0000313" key="2">
    <source>
        <dbReference type="EMBL" id="UVE49878.1"/>
    </source>
</evidence>
<feature type="transmembrane region" description="Helical" evidence="1">
    <location>
        <begin position="345"/>
        <end position="378"/>
    </location>
</feature>
<keyword evidence="1" id="KW-0472">Membrane</keyword>
<feature type="transmembrane region" description="Helical" evidence="1">
    <location>
        <begin position="273"/>
        <end position="295"/>
    </location>
</feature>
<accession>A0ABY5RFU7</accession>
<evidence type="ECO:0000256" key="1">
    <source>
        <dbReference type="SAM" id="Phobius"/>
    </source>
</evidence>
<name>A0ABY5RFU7_HALLR</name>
<reference evidence="2" key="1">
    <citation type="submission" date="2021-07" db="EMBL/GenBank/DDBJ databases">
        <title>Studies on halocins as antimicrobial molecules from haloarchaea.</title>
        <authorList>
            <person name="Kumar S."/>
            <person name="Khare S.K."/>
        </authorList>
    </citation>
    <scope>NUCLEOTIDE SEQUENCE</scope>
    <source>
        <strain evidence="2">NCIM 5678</strain>
    </source>
</reference>
<feature type="transmembrane region" description="Helical" evidence="1">
    <location>
        <begin position="202"/>
        <end position="226"/>
    </location>
</feature>
<sequence length="464" mass="48592">MSLQRLLGWARRTLVTLAVLIGSLAAATQPVAAHAGSLGGSLRSVPAPFWLVVVSGGGVVGVSFLVSAFVTDDETLGAFARRSVALGRPVELVGRGLQVGGVVGLLTVVAAGLFGPKTAIANLGVLLVWVGWWAGFTMLTYLVVDVWPLVNPTRTLGTVVRSLGGIPTRTIPEAVGSWPSVVGLLALVWIEVVSPLSANPRALAVVVLGYSVVTVAGAVVFGDAWFDHVDPVSRVFRLYGLLAPIQRTDDGLSVSFPGAGLARVETAMDTDDVAFVIGLLWVTTYDGLVSTVAWGRVLDALAPVPSWGVNLVGVVAGFLVFFVVYHRAADSARKTAETYVTGDFIAGWFAPALVPIAAGYHLAHFAGYVVGLAPALATVAFDPLSPPANITVLAIPEWFGSLQLVFVVLGHLLAVWVAHTRSFDVFPGRLQPLRSQYPFVVVTICYTASSLWVVAQPTLGGVAG</sequence>
<protein>
    <submittedName>
        <fullName evidence="2">Uncharacterized protein</fullName>
    </submittedName>
</protein>
<feature type="transmembrane region" description="Helical" evidence="1">
    <location>
        <begin position="92"/>
        <end position="114"/>
    </location>
</feature>
<keyword evidence="3" id="KW-1185">Reference proteome</keyword>
<dbReference type="Proteomes" id="UP001058330">
    <property type="component" value="Chromosome"/>
</dbReference>
<dbReference type="RefSeq" id="WP_049918612.1">
    <property type="nucleotide sequence ID" value="NZ_CP078063.1"/>
</dbReference>
<feature type="transmembrane region" description="Helical" evidence="1">
    <location>
        <begin position="126"/>
        <end position="150"/>
    </location>
</feature>
<feature type="transmembrane region" description="Helical" evidence="1">
    <location>
        <begin position="307"/>
        <end position="325"/>
    </location>
</feature>
<proteinExistence type="predicted"/>
<feature type="transmembrane region" description="Helical" evidence="1">
    <location>
        <begin position="49"/>
        <end position="71"/>
    </location>
</feature>
<dbReference type="GeneID" id="74529898"/>
<dbReference type="EMBL" id="CP078063">
    <property type="protein sequence ID" value="UVE49878.1"/>
    <property type="molecule type" value="Genomic_DNA"/>
</dbReference>
<keyword evidence="1" id="KW-0812">Transmembrane</keyword>
<gene>
    <name evidence="2" type="ORF">KU306_13285</name>
</gene>